<keyword evidence="2" id="KW-1185">Reference proteome</keyword>
<dbReference type="EMBL" id="KX552041">
    <property type="protein sequence ID" value="AOQ27372.1"/>
    <property type="molecule type" value="Genomic_DNA"/>
</dbReference>
<proteinExistence type="predicted"/>
<evidence type="ECO:0000313" key="2">
    <source>
        <dbReference type="Proteomes" id="UP000225358"/>
    </source>
</evidence>
<accession>A0A1D7XFL7</accession>
<sequence length="83" mass="9556">MLSIKPKMITEDQKDYIYKCGRVWKEYTKGNEVIVVTEHAISLSDLFGDYLQVIKIGIDRGLVQVLTLSQVEAEHLDKIIVEF</sequence>
<protein>
    <submittedName>
        <fullName evidence="1">Uncharacterized protein</fullName>
    </submittedName>
</protein>
<organism evidence="1 2">
    <name type="scientific">Escherichia phage ESCO13</name>
    <dbReference type="NCBI Taxonomy" id="1881104"/>
    <lineage>
        <taxon>Viruses</taxon>
        <taxon>Duplodnaviria</taxon>
        <taxon>Heunggongvirae</taxon>
        <taxon>Uroviricota</taxon>
        <taxon>Caudoviricetes</taxon>
        <taxon>Stephanstirmvirinae</taxon>
        <taxon>Phapecoctavirus</taxon>
        <taxon>Phapecoctavirus ESCO13</taxon>
    </lineage>
</organism>
<reference evidence="1" key="1">
    <citation type="submission" date="2017-02" db="EMBL/GenBank/DDBJ databases">
        <title>Complete genome sequence of two Escherichia coli phages, vB_EcoM_ ESCO5 and vB_EcoM_ESCO13, which are related to phAPEC8.</title>
        <authorList>
            <person name="Trotereau A."/>
            <person name="Gonnet M."/>
            <person name="Viardot A."/>
            <person name="Lalmanach A.-C."/>
            <person name="Guabiraba R."/>
            <person name="Chanteloup N."/>
            <person name="Schouler C."/>
        </authorList>
    </citation>
    <scope>NUCLEOTIDE SEQUENCE [LARGE SCALE GENOMIC DNA]</scope>
</reference>
<gene>
    <name evidence="1" type="ORF">ESCO13_00256</name>
</gene>
<evidence type="ECO:0000313" key="1">
    <source>
        <dbReference type="EMBL" id="AOQ27372.1"/>
    </source>
</evidence>
<name>A0A1D7XFL7_9CAUD</name>
<dbReference type="Proteomes" id="UP000225358">
    <property type="component" value="Segment"/>
</dbReference>